<proteinExistence type="predicted"/>
<protein>
    <recommendedName>
        <fullName evidence="3">RepA leader peptide Tap</fullName>
    </recommendedName>
</protein>
<evidence type="ECO:0008006" key="3">
    <source>
        <dbReference type="Google" id="ProtNLM"/>
    </source>
</evidence>
<dbReference type="AlphaFoldDB" id="A0AAN3AAH8"/>
<accession>A0AAN3AAH8</accession>
<comment type="caution">
    <text evidence="1">The sequence shown here is derived from an EMBL/GenBank/DDBJ whole genome shotgun (WGS) entry which is preliminary data.</text>
</comment>
<sequence>MQRYAFLCRLVLFCTEAFVGMNRIKLCLSVLSCDGL</sequence>
<dbReference type="EMBL" id="AAXF02000043">
    <property type="protein sequence ID" value="EDO12911.1"/>
    <property type="molecule type" value="Genomic_DNA"/>
</dbReference>
<organism evidence="1 2">
    <name type="scientific">Bacteroides ovatus (strain ATCC 8483 / DSM 1896 / JCM 5824 / BCRC 10623 / CCUG 4943 / NCTC 11153)</name>
    <dbReference type="NCBI Taxonomy" id="411476"/>
    <lineage>
        <taxon>Bacteria</taxon>
        <taxon>Pseudomonadati</taxon>
        <taxon>Bacteroidota</taxon>
        <taxon>Bacteroidia</taxon>
        <taxon>Bacteroidales</taxon>
        <taxon>Bacteroidaceae</taxon>
        <taxon>Bacteroides</taxon>
    </lineage>
</organism>
<evidence type="ECO:0000313" key="1">
    <source>
        <dbReference type="EMBL" id="EDO12911.1"/>
    </source>
</evidence>
<reference evidence="1 2" key="1">
    <citation type="submission" date="2007-03" db="EMBL/GenBank/DDBJ databases">
        <authorList>
            <person name="Fulton L."/>
            <person name="Clifton S."/>
            <person name="Fulton B."/>
            <person name="Xu J."/>
            <person name="Minx P."/>
            <person name="Pepin K.H."/>
            <person name="Johnson M."/>
            <person name="Thiruvilangam P."/>
            <person name="Bhonagiri V."/>
            <person name="Nash W.E."/>
            <person name="Mardis E.R."/>
            <person name="Wilson R.K."/>
        </authorList>
    </citation>
    <scope>NUCLEOTIDE SEQUENCE [LARGE SCALE GENOMIC DNA]</scope>
    <source>
        <strain evidence="2">ATCC 8483 / DSM 1896 / JCM 5824 / BCRC 10623 / CCUG 4943 / NCTC 11153</strain>
    </source>
</reference>
<gene>
    <name evidence="1" type="ORF">BACOVA_01415</name>
</gene>
<dbReference type="Proteomes" id="UP000005475">
    <property type="component" value="Unassembled WGS sequence"/>
</dbReference>
<name>A0AAN3AAH8_BACO1</name>
<reference evidence="2" key="2">
    <citation type="submission" date="2007-04" db="EMBL/GenBank/DDBJ databases">
        <title>Draft genome sequence of Bacteroides ovatus (ATCC 8483).</title>
        <authorList>
            <person name="Sudarsanam P."/>
            <person name="Ley R."/>
            <person name="Guruge J."/>
            <person name="Turnbaugh P.J."/>
            <person name="Mahowald M."/>
            <person name="Liep D."/>
            <person name="Gordon J."/>
        </authorList>
    </citation>
    <scope>NUCLEOTIDE SEQUENCE [LARGE SCALE GENOMIC DNA]</scope>
    <source>
        <strain evidence="2">ATCC 8483 / DSM 1896 / JCM 5824 / BCRC 10623 / CCUG 4943 / NCTC 11153</strain>
    </source>
</reference>
<evidence type="ECO:0000313" key="2">
    <source>
        <dbReference type="Proteomes" id="UP000005475"/>
    </source>
</evidence>